<gene>
    <name evidence="1" type="ORF">GNF76_00870</name>
</gene>
<reference evidence="1 2" key="1">
    <citation type="submission" date="2019-11" db="EMBL/GenBank/DDBJ databases">
        <title>Pseudomonas karstica sp. nov. and Pseudomonas spelaei sp. nov. from karst caves.</title>
        <authorList>
            <person name="Zeman M."/>
        </authorList>
    </citation>
    <scope>NUCLEOTIDE SEQUENCE [LARGE SCALE GENOMIC DNA]</scope>
    <source>
        <strain evidence="1 2">CCM 7893</strain>
    </source>
</reference>
<dbReference type="OrthoDB" id="8373799at2"/>
<keyword evidence="2" id="KW-1185">Reference proteome</keyword>
<organism evidence="1 2">
    <name type="scientific">Pseudomonas spelaei</name>
    <dbReference type="NCBI Taxonomy" id="1055469"/>
    <lineage>
        <taxon>Bacteria</taxon>
        <taxon>Pseudomonadati</taxon>
        <taxon>Pseudomonadota</taxon>
        <taxon>Gammaproteobacteria</taxon>
        <taxon>Pseudomonadales</taxon>
        <taxon>Pseudomonadaceae</taxon>
        <taxon>Pseudomonas</taxon>
    </lineage>
</organism>
<protein>
    <submittedName>
        <fullName evidence="1">Uncharacterized protein</fullName>
    </submittedName>
</protein>
<dbReference type="Proteomes" id="UP000438196">
    <property type="component" value="Unassembled WGS sequence"/>
</dbReference>
<accession>A0A6I3VY36</accession>
<sequence>MKITLYQVLSDEKIEASVSGDTITVNGEAIDLSAIPDGYKLPASAANNPWFVNGDYIQRVNGVFEFSLRFPVKWDSPDEVRAPGTPIILDVKSGKVRFPNVEPLTND</sequence>
<dbReference type="RefSeq" id="WP_155581301.1">
    <property type="nucleotide sequence ID" value="NZ_JBHSTH010000004.1"/>
</dbReference>
<comment type="caution">
    <text evidence="1">The sequence shown here is derived from an EMBL/GenBank/DDBJ whole genome shotgun (WGS) entry which is preliminary data.</text>
</comment>
<name>A0A6I3VY36_9PSED</name>
<dbReference type="AlphaFoldDB" id="A0A6I3VY36"/>
<evidence type="ECO:0000313" key="2">
    <source>
        <dbReference type="Proteomes" id="UP000438196"/>
    </source>
</evidence>
<proteinExistence type="predicted"/>
<dbReference type="EMBL" id="WNNK01000001">
    <property type="protein sequence ID" value="MUF02865.1"/>
    <property type="molecule type" value="Genomic_DNA"/>
</dbReference>
<evidence type="ECO:0000313" key="1">
    <source>
        <dbReference type="EMBL" id="MUF02865.1"/>
    </source>
</evidence>